<evidence type="ECO:0000313" key="2">
    <source>
        <dbReference type="Proteomes" id="UP000290289"/>
    </source>
</evidence>
<accession>A0A498IQZ4</accession>
<protein>
    <submittedName>
        <fullName evidence="1">Uncharacterized protein</fullName>
    </submittedName>
</protein>
<dbReference type="Proteomes" id="UP000290289">
    <property type="component" value="Chromosome 11"/>
</dbReference>
<comment type="caution">
    <text evidence="1">The sequence shown here is derived from an EMBL/GenBank/DDBJ whole genome shotgun (WGS) entry which is preliminary data.</text>
</comment>
<keyword evidence="2" id="KW-1185">Reference proteome</keyword>
<dbReference type="EMBL" id="RDQH01000337">
    <property type="protein sequence ID" value="RXH83881.1"/>
    <property type="molecule type" value="Genomic_DNA"/>
</dbReference>
<gene>
    <name evidence="1" type="ORF">DVH24_013126</name>
</gene>
<reference evidence="1 2" key="1">
    <citation type="submission" date="2018-10" db="EMBL/GenBank/DDBJ databases">
        <title>A high-quality apple genome assembly.</title>
        <authorList>
            <person name="Hu J."/>
        </authorList>
    </citation>
    <scope>NUCLEOTIDE SEQUENCE [LARGE SCALE GENOMIC DNA]</scope>
    <source>
        <strain evidence="2">cv. HFTH1</strain>
        <tissue evidence="1">Young leaf</tissue>
    </source>
</reference>
<organism evidence="1 2">
    <name type="scientific">Malus domestica</name>
    <name type="common">Apple</name>
    <name type="synonym">Pyrus malus</name>
    <dbReference type="NCBI Taxonomy" id="3750"/>
    <lineage>
        <taxon>Eukaryota</taxon>
        <taxon>Viridiplantae</taxon>
        <taxon>Streptophyta</taxon>
        <taxon>Embryophyta</taxon>
        <taxon>Tracheophyta</taxon>
        <taxon>Spermatophyta</taxon>
        <taxon>Magnoliopsida</taxon>
        <taxon>eudicotyledons</taxon>
        <taxon>Gunneridae</taxon>
        <taxon>Pentapetalae</taxon>
        <taxon>rosids</taxon>
        <taxon>fabids</taxon>
        <taxon>Rosales</taxon>
        <taxon>Rosaceae</taxon>
        <taxon>Amygdaloideae</taxon>
        <taxon>Maleae</taxon>
        <taxon>Malus</taxon>
    </lineage>
</organism>
<sequence length="149" mass="17292">MVQQVQKVYVSFNGVRLHKKGPLQSTKKRQHNRVSLKHKNIKLFLAMPMPRLEQAPTNEVMLVGRRTPERTQHRLRTLSSSSSPAHRTLEPPNTALIQTMFMFEFEDSHFYAVLPSSESMLVLDFLQPLNFSLTKLFLLFNLDDPTLEE</sequence>
<dbReference type="AlphaFoldDB" id="A0A498IQZ4"/>
<name>A0A498IQZ4_MALDO</name>
<proteinExistence type="predicted"/>
<evidence type="ECO:0000313" key="1">
    <source>
        <dbReference type="EMBL" id="RXH83881.1"/>
    </source>
</evidence>